<dbReference type="GO" id="GO:0003677">
    <property type="term" value="F:DNA binding"/>
    <property type="evidence" value="ECO:0007669"/>
    <property type="project" value="UniProtKB-KW"/>
</dbReference>
<feature type="domain" description="HTH tetR-type" evidence="2">
    <location>
        <begin position="12"/>
        <end position="41"/>
    </location>
</feature>
<gene>
    <name evidence="3" type="ORF">BKG84_07145</name>
</gene>
<keyword evidence="4" id="KW-1185">Reference proteome</keyword>
<evidence type="ECO:0000256" key="1">
    <source>
        <dbReference type="ARBA" id="ARBA00023125"/>
    </source>
</evidence>
<dbReference type="SUPFAM" id="SSF46689">
    <property type="entry name" value="Homeodomain-like"/>
    <property type="match status" value="1"/>
</dbReference>
<dbReference type="Proteomes" id="UP000179441">
    <property type="component" value="Unassembled WGS sequence"/>
</dbReference>
<dbReference type="AlphaFoldDB" id="A0A1S1M0N8"/>
<sequence>MEAMGTRLGPDLTLNDVVSELDIAKPTFYRFFDGKSDLFWAIVDKVRDDLSARVPSAPALLLAPVAELTRMVLSEMVSYVDANPAVIRFVLRGQFSHRSDVDDRPQADVSKSAAKIVAMLQVWAPKTTVDMAKAEFHLYALLSACGGVCDWWLGSDVGAERTMPHAEFIDHLISLVTGSVSRFADDIGAVYDPDRLLAASFSSPNT</sequence>
<comment type="caution">
    <text evidence="3">The sequence shown here is derived from an EMBL/GenBank/DDBJ whole genome shotgun (WGS) entry which is preliminary data.</text>
</comment>
<keyword evidence="1" id="KW-0238">DNA-binding</keyword>
<name>A0A1S1M0N8_MYCCH</name>
<dbReference type="InterPro" id="IPR036271">
    <property type="entry name" value="Tet_transcr_reg_TetR-rel_C_sf"/>
</dbReference>
<dbReference type="SUPFAM" id="SSF48498">
    <property type="entry name" value="Tetracyclin repressor-like, C-terminal domain"/>
    <property type="match status" value="1"/>
</dbReference>
<accession>A0A1S1M0N8</accession>
<dbReference type="InterPro" id="IPR001647">
    <property type="entry name" value="HTH_TetR"/>
</dbReference>
<dbReference type="InterPro" id="IPR009057">
    <property type="entry name" value="Homeodomain-like_sf"/>
</dbReference>
<evidence type="ECO:0000259" key="2">
    <source>
        <dbReference type="Pfam" id="PF00440"/>
    </source>
</evidence>
<dbReference type="Pfam" id="PF00440">
    <property type="entry name" value="TetR_N"/>
    <property type="match status" value="1"/>
</dbReference>
<reference evidence="3 4" key="1">
    <citation type="submission" date="2016-10" db="EMBL/GenBank/DDBJ databases">
        <title>Evaluation of Human, Veterinary and Environmental Mycobacterium chelonae Isolates by Core Genome Phylogenomic Analysis, Targeted Gene Comparison, and Anti-microbial Susceptibility Patterns: A Tale of Mistaken Identities.</title>
        <authorList>
            <person name="Fogelson S.B."/>
            <person name="Camus A.C."/>
            <person name="Lorenz W."/>
            <person name="Vasireddy R."/>
            <person name="Vasireddy S."/>
            <person name="Smith T."/>
            <person name="Brown-Elliott B.A."/>
            <person name="Wallace R.J.Jr."/>
            <person name="Hasan N.A."/>
            <person name="Reischl U."/>
            <person name="Sanchez S."/>
        </authorList>
    </citation>
    <scope>NUCLEOTIDE SEQUENCE [LARGE SCALE GENOMIC DNA]</scope>
    <source>
        <strain evidence="3 4">15518</strain>
    </source>
</reference>
<evidence type="ECO:0000313" key="4">
    <source>
        <dbReference type="Proteomes" id="UP000179441"/>
    </source>
</evidence>
<dbReference type="EMBL" id="MLIS01000001">
    <property type="protein sequence ID" value="OHU78199.1"/>
    <property type="molecule type" value="Genomic_DNA"/>
</dbReference>
<evidence type="ECO:0000313" key="3">
    <source>
        <dbReference type="EMBL" id="OHU78199.1"/>
    </source>
</evidence>
<organism evidence="3 4">
    <name type="scientific">Mycobacteroides chelonae</name>
    <name type="common">Mycobacterium chelonae</name>
    <dbReference type="NCBI Taxonomy" id="1774"/>
    <lineage>
        <taxon>Bacteria</taxon>
        <taxon>Bacillati</taxon>
        <taxon>Actinomycetota</taxon>
        <taxon>Actinomycetes</taxon>
        <taxon>Mycobacteriales</taxon>
        <taxon>Mycobacteriaceae</taxon>
        <taxon>Mycobacteroides</taxon>
    </lineage>
</organism>
<protein>
    <recommendedName>
        <fullName evidence="2">HTH tetR-type domain-containing protein</fullName>
    </recommendedName>
</protein>
<dbReference type="Gene3D" id="1.10.357.10">
    <property type="entry name" value="Tetracycline Repressor, domain 2"/>
    <property type="match status" value="1"/>
</dbReference>
<proteinExistence type="predicted"/>